<name>A0A9P9AUM7_9HYPO</name>
<dbReference type="Gene3D" id="3.60.15.10">
    <property type="entry name" value="Ribonuclease Z/Hydroxyacylglutathione hydrolase-like"/>
    <property type="match status" value="1"/>
</dbReference>
<dbReference type="EMBL" id="JAGPYM010000002">
    <property type="protein sequence ID" value="KAH6898008.1"/>
    <property type="molecule type" value="Genomic_DNA"/>
</dbReference>
<organism evidence="3 4">
    <name type="scientific">Thelonectria olida</name>
    <dbReference type="NCBI Taxonomy" id="1576542"/>
    <lineage>
        <taxon>Eukaryota</taxon>
        <taxon>Fungi</taxon>
        <taxon>Dikarya</taxon>
        <taxon>Ascomycota</taxon>
        <taxon>Pezizomycotina</taxon>
        <taxon>Sordariomycetes</taxon>
        <taxon>Hypocreomycetidae</taxon>
        <taxon>Hypocreales</taxon>
        <taxon>Nectriaceae</taxon>
        <taxon>Thelonectria</taxon>
    </lineage>
</organism>
<dbReference type="GO" id="GO:0050313">
    <property type="term" value="F:sulfur dioxygenase activity"/>
    <property type="evidence" value="ECO:0007669"/>
    <property type="project" value="InterPro"/>
</dbReference>
<dbReference type="GO" id="GO:0046872">
    <property type="term" value="F:metal ion binding"/>
    <property type="evidence" value="ECO:0007669"/>
    <property type="project" value="UniProtKB-KW"/>
</dbReference>
<proteinExistence type="predicted"/>
<gene>
    <name evidence="3" type="ORF">B0T10DRAFT_504566</name>
</gene>
<dbReference type="SMART" id="SM00849">
    <property type="entry name" value="Lactamase_B"/>
    <property type="match status" value="1"/>
</dbReference>
<dbReference type="PANTHER" id="PTHR43084">
    <property type="entry name" value="PERSULFIDE DIOXYGENASE ETHE1"/>
    <property type="match status" value="1"/>
</dbReference>
<comment type="caution">
    <text evidence="3">The sequence shown here is derived from an EMBL/GenBank/DDBJ whole genome shotgun (WGS) entry which is preliminary data.</text>
</comment>
<keyword evidence="4" id="KW-1185">Reference proteome</keyword>
<dbReference type="InterPro" id="IPR036866">
    <property type="entry name" value="RibonucZ/Hydroxyglut_hydro"/>
</dbReference>
<accession>A0A9P9AUM7</accession>
<dbReference type="InterPro" id="IPR051682">
    <property type="entry name" value="Mito_Persulfide_Diox"/>
</dbReference>
<evidence type="ECO:0000313" key="4">
    <source>
        <dbReference type="Proteomes" id="UP000777438"/>
    </source>
</evidence>
<dbReference type="Proteomes" id="UP000777438">
    <property type="component" value="Unassembled WGS sequence"/>
</dbReference>
<sequence>MPLQPTIHPLFEPKTSTWQYVVVDAELKTAVIIDPVFDFDPNKSRFSTESADGILALVRENGYHVLKILETHVHADHVTASHYLQLQLSKSQHHRPDICIGSRVRETQYRFRKRYQVPEVEYENAFDHLFRDDEEFSVGRLEAKAIHLPGHTPDHMGYVIGGNLFCGDSLFNPDVGSARCDFPGGDASSLYNSAQRILEYPSDFKIWTGHDYPPGGVDGRIEPLAATTVEQQKRSNKHLKQGVDEHGFVQWRTQRDSALAAPRLLHQSLQINIRAGKMPTKNSSGHRLLHVPLQLSWE</sequence>
<evidence type="ECO:0000256" key="1">
    <source>
        <dbReference type="ARBA" id="ARBA00022723"/>
    </source>
</evidence>
<dbReference type="OrthoDB" id="449487at2759"/>
<feature type="domain" description="Metallo-beta-lactamase" evidence="2">
    <location>
        <begin position="16"/>
        <end position="210"/>
    </location>
</feature>
<dbReference type="Pfam" id="PF00753">
    <property type="entry name" value="Lactamase_B"/>
    <property type="match status" value="1"/>
</dbReference>
<protein>
    <submittedName>
        <fullName evidence="3">Beta-lactamase-like protein</fullName>
    </submittedName>
</protein>
<evidence type="ECO:0000313" key="3">
    <source>
        <dbReference type="EMBL" id="KAH6898008.1"/>
    </source>
</evidence>
<reference evidence="3 4" key="1">
    <citation type="journal article" date="2021" name="Nat. Commun.">
        <title>Genetic determinants of endophytism in the Arabidopsis root mycobiome.</title>
        <authorList>
            <person name="Mesny F."/>
            <person name="Miyauchi S."/>
            <person name="Thiergart T."/>
            <person name="Pickel B."/>
            <person name="Atanasova L."/>
            <person name="Karlsson M."/>
            <person name="Huettel B."/>
            <person name="Barry K.W."/>
            <person name="Haridas S."/>
            <person name="Chen C."/>
            <person name="Bauer D."/>
            <person name="Andreopoulos W."/>
            <person name="Pangilinan J."/>
            <person name="LaButti K."/>
            <person name="Riley R."/>
            <person name="Lipzen A."/>
            <person name="Clum A."/>
            <person name="Drula E."/>
            <person name="Henrissat B."/>
            <person name="Kohler A."/>
            <person name="Grigoriev I.V."/>
            <person name="Martin F.M."/>
            <person name="Hacquard S."/>
        </authorList>
    </citation>
    <scope>NUCLEOTIDE SEQUENCE [LARGE SCALE GENOMIC DNA]</scope>
    <source>
        <strain evidence="3 4">MPI-CAGE-CH-0241</strain>
    </source>
</reference>
<dbReference type="CDD" id="cd07724">
    <property type="entry name" value="POD-like_MBL-fold"/>
    <property type="match status" value="1"/>
</dbReference>
<dbReference type="PANTHER" id="PTHR43084:SF1">
    <property type="entry name" value="PERSULFIDE DIOXYGENASE ETHE1, MITOCHONDRIAL"/>
    <property type="match status" value="1"/>
</dbReference>
<dbReference type="InterPro" id="IPR044528">
    <property type="entry name" value="POD-like_MBL-fold"/>
</dbReference>
<dbReference type="SUPFAM" id="SSF56281">
    <property type="entry name" value="Metallo-hydrolase/oxidoreductase"/>
    <property type="match status" value="1"/>
</dbReference>
<keyword evidence="1" id="KW-0479">Metal-binding</keyword>
<dbReference type="AlphaFoldDB" id="A0A9P9AUM7"/>
<dbReference type="GO" id="GO:0006749">
    <property type="term" value="P:glutathione metabolic process"/>
    <property type="evidence" value="ECO:0007669"/>
    <property type="project" value="InterPro"/>
</dbReference>
<dbReference type="InterPro" id="IPR001279">
    <property type="entry name" value="Metallo-B-lactamas"/>
</dbReference>
<dbReference type="FunFam" id="3.60.15.10:FF:000033">
    <property type="entry name" value="MBL fold metallo-hydrolase"/>
    <property type="match status" value="1"/>
</dbReference>
<evidence type="ECO:0000259" key="2">
    <source>
        <dbReference type="SMART" id="SM00849"/>
    </source>
</evidence>
<dbReference type="GO" id="GO:0070813">
    <property type="term" value="P:hydrogen sulfide metabolic process"/>
    <property type="evidence" value="ECO:0007669"/>
    <property type="project" value="TreeGrafter"/>
</dbReference>